<evidence type="ECO:0000256" key="2">
    <source>
        <dbReference type="ARBA" id="ARBA00022598"/>
    </source>
</evidence>
<evidence type="ECO:0000259" key="6">
    <source>
        <dbReference type="Pfam" id="PF00501"/>
    </source>
</evidence>
<evidence type="ECO:0000256" key="3">
    <source>
        <dbReference type="ARBA" id="ARBA00022741"/>
    </source>
</evidence>
<protein>
    <submittedName>
        <fullName evidence="7">AMP-binding enzyme</fullName>
    </submittedName>
</protein>
<dbReference type="Proteomes" id="UP001063166">
    <property type="component" value="Unassembled WGS sequence"/>
</dbReference>
<gene>
    <name evidence="7" type="primary">FAA4</name>
    <name evidence="7" type="ORF">LshimejAT787_0212650</name>
</gene>
<evidence type="ECO:0000256" key="5">
    <source>
        <dbReference type="ARBA" id="ARBA00036813"/>
    </source>
</evidence>
<dbReference type="Pfam" id="PF00501">
    <property type="entry name" value="AMP-binding"/>
    <property type="match status" value="1"/>
</dbReference>
<accession>A0A9P3PGM6</accession>
<dbReference type="PANTHER" id="PTHR43272">
    <property type="entry name" value="LONG-CHAIN-FATTY-ACID--COA LIGASE"/>
    <property type="match status" value="1"/>
</dbReference>
<keyword evidence="2" id="KW-0436">Ligase</keyword>
<dbReference type="InterPro" id="IPR042099">
    <property type="entry name" value="ANL_N_sf"/>
</dbReference>
<dbReference type="GO" id="GO:0005524">
    <property type="term" value="F:ATP binding"/>
    <property type="evidence" value="ECO:0007669"/>
    <property type="project" value="UniProtKB-KW"/>
</dbReference>
<dbReference type="PROSITE" id="PS00455">
    <property type="entry name" value="AMP_BINDING"/>
    <property type="match status" value="1"/>
</dbReference>
<dbReference type="GO" id="GO:0005811">
    <property type="term" value="C:lipid droplet"/>
    <property type="evidence" value="ECO:0007669"/>
    <property type="project" value="TreeGrafter"/>
</dbReference>
<dbReference type="Gene3D" id="3.40.50.12780">
    <property type="entry name" value="N-terminal domain of ligase-like"/>
    <property type="match status" value="1"/>
</dbReference>
<dbReference type="AlphaFoldDB" id="A0A9P3PGM6"/>
<keyword evidence="8" id="KW-1185">Reference proteome</keyword>
<dbReference type="PANTHER" id="PTHR43272:SF83">
    <property type="entry name" value="ACYL-COA SYNTHETASE LONG-CHAIN, ISOFORM J"/>
    <property type="match status" value="1"/>
</dbReference>
<reference evidence="7" key="1">
    <citation type="submission" date="2022-07" db="EMBL/GenBank/DDBJ databases">
        <title>The genome of Lyophyllum shimeji provides insight into the initial evolution of ectomycorrhizal fungal genome.</title>
        <authorList>
            <person name="Kobayashi Y."/>
            <person name="Shibata T."/>
            <person name="Hirakawa H."/>
            <person name="Shigenobu S."/>
            <person name="Nishiyama T."/>
            <person name="Yamada A."/>
            <person name="Hasebe M."/>
            <person name="Kawaguchi M."/>
        </authorList>
    </citation>
    <scope>NUCLEOTIDE SEQUENCE</scope>
    <source>
        <strain evidence="7">AT787</strain>
    </source>
</reference>
<comment type="caution">
    <text evidence="7">The sequence shown here is derived from an EMBL/GenBank/DDBJ whole genome shotgun (WGS) entry which is preliminary data.</text>
</comment>
<comment type="similarity">
    <text evidence="1">Belongs to the ATP-dependent AMP-binding enzyme family.</text>
</comment>
<dbReference type="GO" id="GO:0035336">
    <property type="term" value="P:long-chain fatty-acyl-CoA metabolic process"/>
    <property type="evidence" value="ECO:0007669"/>
    <property type="project" value="TreeGrafter"/>
</dbReference>
<keyword evidence="3" id="KW-0547">Nucleotide-binding</keyword>
<comment type="catalytic activity">
    <reaction evidence="5">
        <text>a long-chain fatty acid + ATP + CoA = a long-chain fatty acyl-CoA + AMP + diphosphate</text>
        <dbReference type="Rhea" id="RHEA:15421"/>
        <dbReference type="ChEBI" id="CHEBI:30616"/>
        <dbReference type="ChEBI" id="CHEBI:33019"/>
        <dbReference type="ChEBI" id="CHEBI:57287"/>
        <dbReference type="ChEBI" id="CHEBI:57560"/>
        <dbReference type="ChEBI" id="CHEBI:83139"/>
        <dbReference type="ChEBI" id="CHEBI:456215"/>
        <dbReference type="EC" id="6.2.1.3"/>
    </reaction>
</comment>
<dbReference type="OrthoDB" id="1700726at2759"/>
<feature type="domain" description="AMP-dependent synthetase/ligase" evidence="6">
    <location>
        <begin position="105"/>
        <end position="498"/>
    </location>
</feature>
<organism evidence="7 8">
    <name type="scientific">Lyophyllum shimeji</name>
    <name type="common">Hon-shimeji</name>
    <name type="synonym">Tricholoma shimeji</name>
    <dbReference type="NCBI Taxonomy" id="47721"/>
    <lineage>
        <taxon>Eukaryota</taxon>
        <taxon>Fungi</taxon>
        <taxon>Dikarya</taxon>
        <taxon>Basidiomycota</taxon>
        <taxon>Agaricomycotina</taxon>
        <taxon>Agaricomycetes</taxon>
        <taxon>Agaricomycetidae</taxon>
        <taxon>Agaricales</taxon>
        <taxon>Tricholomatineae</taxon>
        <taxon>Lyophyllaceae</taxon>
        <taxon>Lyophyllum</taxon>
    </lineage>
</organism>
<dbReference type="SUPFAM" id="SSF56801">
    <property type="entry name" value="Acetyl-CoA synthetase-like"/>
    <property type="match status" value="1"/>
</dbReference>
<evidence type="ECO:0000256" key="1">
    <source>
        <dbReference type="ARBA" id="ARBA00006432"/>
    </source>
</evidence>
<sequence length="681" mass="73650">MSPFVQTVKPGYFGQGSVEVAPPANANEGPTRRLAIACEALVTQPSEGVETVFDVLQYAARTHGSSRAVGWRDVVRTHEEQKEVKKVVDGKVVTETKTWKYFELSDYKYISFVEFERMVADLAHALLDLGFESNHIFNIYAQTSVNWQLIAHACSSISTAIATAYDTLGESGLAHSLNEPECIGLFTNADLLKTVSNVLPNTPTVRYVIYDGSPSPDLLSFLRTAHPSIRILSIAQLLTRGKSLSPSSTLLASRRPTKSTLACIMYTSGSTGAPKGVCLTHCNLVASVGSVALVFGHHLPRGSTYLAYLPLAHVLEYIVELCALYTGVTSGYARAKTLTDASVRNCQGDLTALRPNIMFGVPAVWETIKKGIVGKVKQGGWAKQKAFEAAMALKRAGAGATGGQLLFTMNGGAAISRDTQEFLSLAVVPMMQGYGMTESCGMCTLLPPELPVFGPVGLPVPSIEIKLIDIASAGYTSKDTPQRGEVCIRGPSVTKGYFKRPDLNNDETIFTKDGWLRTGDVGQWNEDGTLSIIDRIKNLVKLQNGEYIALERLESVYKSCHLVSNLCVHASASAAQPIAIIIPHEVNLRHALFQSGPQSGESTSFTLADVCEDHAVRMLILRECNIVGRKAGFRACELLGAVVLTPDEWTPESGLVTPAMKIQRATIGKVFAREIKDAYEG</sequence>
<proteinExistence type="inferred from homology"/>
<evidence type="ECO:0000313" key="7">
    <source>
        <dbReference type="EMBL" id="GLB35700.1"/>
    </source>
</evidence>
<dbReference type="GO" id="GO:0004467">
    <property type="term" value="F:long-chain fatty acid-CoA ligase activity"/>
    <property type="evidence" value="ECO:0007669"/>
    <property type="project" value="UniProtKB-EC"/>
</dbReference>
<evidence type="ECO:0000313" key="8">
    <source>
        <dbReference type="Proteomes" id="UP001063166"/>
    </source>
</evidence>
<dbReference type="EMBL" id="BRPK01000002">
    <property type="protein sequence ID" value="GLB35700.1"/>
    <property type="molecule type" value="Genomic_DNA"/>
</dbReference>
<dbReference type="GO" id="GO:0005783">
    <property type="term" value="C:endoplasmic reticulum"/>
    <property type="evidence" value="ECO:0007669"/>
    <property type="project" value="TreeGrafter"/>
</dbReference>
<name>A0A9P3PGM6_LYOSH</name>
<dbReference type="InterPro" id="IPR020845">
    <property type="entry name" value="AMP-binding_CS"/>
</dbReference>
<evidence type="ECO:0000256" key="4">
    <source>
        <dbReference type="ARBA" id="ARBA00022840"/>
    </source>
</evidence>
<dbReference type="GO" id="GO:0005886">
    <property type="term" value="C:plasma membrane"/>
    <property type="evidence" value="ECO:0007669"/>
    <property type="project" value="TreeGrafter"/>
</dbReference>
<keyword evidence="4" id="KW-0067">ATP-binding</keyword>
<dbReference type="InterPro" id="IPR000873">
    <property type="entry name" value="AMP-dep_synth/lig_dom"/>
</dbReference>